<sequence>MDTMKPDDDDKALSQAYAALEQPLPPPALDSAILAAARNAVQDGAKVIPFPARPRRNWGVPLGLAATVMLALGISLQLRDSEETRLDEPMLAAEMSAPVAVPEAPAAPSADAAVGSKDEKKLESASTAAAAPPPAQEEPVTTSVPATRRSLAQPRQAPPAEMRPAMEPGLMESAEHAAPAALAAPAPAPEPEPAREAESVAGDAMARQDKRSPPILAPAAPAPQAMPAPAPAAAKPAAGRSQEHTAPALRKMLESMPPPTTKPDATPERWITSIRQLLEVGKENEARRQARLLQQRWPDHPLPRELRYLLEDAAQP</sequence>
<evidence type="ECO:0000313" key="3">
    <source>
        <dbReference type="Proteomes" id="UP001180081"/>
    </source>
</evidence>
<accession>A0ABT8B6I1</accession>
<keyword evidence="3" id="KW-1185">Reference proteome</keyword>
<gene>
    <name evidence="2" type="ORF">QWZ03_12570</name>
</gene>
<comment type="caution">
    <text evidence="2">The sequence shown here is derived from an EMBL/GenBank/DDBJ whole genome shotgun (WGS) entry which is preliminary data.</text>
</comment>
<feature type="compositionally biased region" description="Pro residues" evidence="1">
    <location>
        <begin position="220"/>
        <end position="230"/>
    </location>
</feature>
<protein>
    <submittedName>
        <fullName evidence="2">Uncharacterized protein</fullName>
    </submittedName>
</protein>
<feature type="region of interest" description="Disordered" evidence="1">
    <location>
        <begin position="102"/>
        <end position="270"/>
    </location>
</feature>
<proteinExistence type="predicted"/>
<dbReference type="EMBL" id="JAUFPU010000010">
    <property type="protein sequence ID" value="MDN3577605.1"/>
    <property type="molecule type" value="Genomic_DNA"/>
</dbReference>
<reference evidence="2" key="2">
    <citation type="submission" date="2023-06" db="EMBL/GenBank/DDBJ databases">
        <authorList>
            <person name="Lucena T."/>
            <person name="Sun Q."/>
        </authorList>
    </citation>
    <scope>NUCLEOTIDE SEQUENCE</scope>
    <source>
        <strain evidence="2">CECT 7703</strain>
    </source>
</reference>
<organism evidence="2 3">
    <name type="scientific">Chitinimonas viridis</name>
    <dbReference type="NCBI Taxonomy" id="664880"/>
    <lineage>
        <taxon>Bacteria</taxon>
        <taxon>Pseudomonadati</taxon>
        <taxon>Pseudomonadota</taxon>
        <taxon>Betaproteobacteria</taxon>
        <taxon>Neisseriales</taxon>
        <taxon>Chitinibacteraceae</taxon>
        <taxon>Chitinimonas</taxon>
    </lineage>
</organism>
<reference evidence="2" key="1">
    <citation type="journal article" date="2014" name="Int. J. Syst. Evol. Microbiol.">
        <title>Complete genome of a new Firmicutes species belonging to the dominant human colonic microbiota ('Ruminococcus bicirculans') reveals two chromosomes and a selective capacity to utilize plant glucans.</title>
        <authorList>
            <consortium name="NISC Comparative Sequencing Program"/>
            <person name="Wegmann U."/>
            <person name="Louis P."/>
            <person name="Goesmann A."/>
            <person name="Henrissat B."/>
            <person name="Duncan S.H."/>
            <person name="Flint H.J."/>
        </authorList>
    </citation>
    <scope>NUCLEOTIDE SEQUENCE</scope>
    <source>
        <strain evidence="2">CECT 7703</strain>
    </source>
</reference>
<name>A0ABT8B6I1_9NEIS</name>
<feature type="compositionally biased region" description="Low complexity" evidence="1">
    <location>
        <begin position="176"/>
        <end position="185"/>
    </location>
</feature>
<evidence type="ECO:0000256" key="1">
    <source>
        <dbReference type="SAM" id="MobiDB-lite"/>
    </source>
</evidence>
<feature type="compositionally biased region" description="Low complexity" evidence="1">
    <location>
        <begin position="152"/>
        <end position="168"/>
    </location>
</feature>
<feature type="compositionally biased region" description="Low complexity" evidence="1">
    <location>
        <begin position="102"/>
        <end position="113"/>
    </location>
</feature>
<evidence type="ECO:0000313" key="2">
    <source>
        <dbReference type="EMBL" id="MDN3577605.1"/>
    </source>
</evidence>
<dbReference type="Proteomes" id="UP001180081">
    <property type="component" value="Unassembled WGS sequence"/>
</dbReference>